<dbReference type="EMBL" id="SJOI01000001">
    <property type="protein sequence ID" value="TCL05166.1"/>
    <property type="molecule type" value="Genomic_DNA"/>
</dbReference>
<protein>
    <submittedName>
        <fullName evidence="2">Catechol 2,3-dioxygenase</fullName>
    </submittedName>
</protein>
<dbReference type="RefSeq" id="WP_132923898.1">
    <property type="nucleotide sequence ID" value="NZ_SJOI01000001.1"/>
</dbReference>
<evidence type="ECO:0000313" key="3">
    <source>
        <dbReference type="Proteomes" id="UP000294555"/>
    </source>
</evidence>
<dbReference type="OrthoDB" id="9804944at2"/>
<dbReference type="InterPro" id="IPR004360">
    <property type="entry name" value="Glyas_Fos-R_dOase_dom"/>
</dbReference>
<proteinExistence type="predicted"/>
<keyword evidence="2" id="KW-0223">Dioxygenase</keyword>
<dbReference type="InterPro" id="IPR029068">
    <property type="entry name" value="Glyas_Bleomycin-R_OHBP_Dase"/>
</dbReference>
<feature type="domain" description="VOC" evidence="1">
    <location>
        <begin position="12"/>
        <end position="142"/>
    </location>
</feature>
<dbReference type="Pfam" id="PF00903">
    <property type="entry name" value="Glyoxalase"/>
    <property type="match status" value="1"/>
</dbReference>
<dbReference type="PROSITE" id="PS51819">
    <property type="entry name" value="VOC"/>
    <property type="match status" value="1"/>
</dbReference>
<keyword evidence="3" id="KW-1185">Reference proteome</keyword>
<dbReference type="GO" id="GO:0051213">
    <property type="term" value="F:dioxygenase activity"/>
    <property type="evidence" value="ECO:0007669"/>
    <property type="project" value="UniProtKB-KW"/>
</dbReference>
<comment type="caution">
    <text evidence="2">The sequence shown here is derived from an EMBL/GenBank/DDBJ whole genome shotgun (WGS) entry which is preliminary data.</text>
</comment>
<dbReference type="AlphaFoldDB" id="A0A4R1NK71"/>
<evidence type="ECO:0000313" key="2">
    <source>
        <dbReference type="EMBL" id="TCL05166.1"/>
    </source>
</evidence>
<dbReference type="InterPro" id="IPR037523">
    <property type="entry name" value="VOC_core"/>
</dbReference>
<keyword evidence="2" id="KW-0560">Oxidoreductase</keyword>
<organism evidence="2 3">
    <name type="scientific">Sodalis ligni</name>
    <dbReference type="NCBI Taxonomy" id="2697027"/>
    <lineage>
        <taxon>Bacteria</taxon>
        <taxon>Pseudomonadati</taxon>
        <taxon>Pseudomonadota</taxon>
        <taxon>Gammaproteobacteria</taxon>
        <taxon>Enterobacterales</taxon>
        <taxon>Bruguierivoracaceae</taxon>
        <taxon>Sodalis</taxon>
    </lineage>
</organism>
<reference evidence="2 3" key="1">
    <citation type="submission" date="2019-02" db="EMBL/GenBank/DDBJ databases">
        <title>Investigation of anaerobic lignin degradation for improved lignocellulosic biofuels.</title>
        <authorList>
            <person name="Deangelis K."/>
        </authorList>
    </citation>
    <scope>NUCLEOTIDE SEQUENCE [LARGE SCALE GENOMIC DNA]</scope>
    <source>
        <strain evidence="2 3">159R</strain>
    </source>
</reference>
<gene>
    <name evidence="2" type="ORF">EZJ58_3337</name>
</gene>
<dbReference type="Gene3D" id="3.10.180.10">
    <property type="entry name" value="2,3-Dihydroxybiphenyl 1,2-Dioxygenase, domain 1"/>
    <property type="match status" value="2"/>
</dbReference>
<evidence type="ECO:0000259" key="1">
    <source>
        <dbReference type="PROSITE" id="PS51819"/>
    </source>
</evidence>
<sequence>MSANTALFRPDRFAHANIFVADVNESVAFYRDVCGLTEVFREPGIKAGFLSNGATHHDMGLMQVSSAPLIGRDGSVQNTMVRGRQPGLNHIAFHVCSEASLIEAYRNAERFDIAVEKALDHGMSRSLYLYDPDGNAVEFYIDSVPDWRGFYAENQNNLISARWDPLTTPPFPAFEPLPRLDTRVDGAALQSMEICGGTFFVADLPRSLDFYRRIAGLELIGQSGEAALLGLPGQQHACVALVAAGRDEQAGLHSLWFLIAPQSFLLSQPAMPAGMARQTRQEGARCFARDPNGIYLAFYTGAALLPREASRADALACLREEA</sequence>
<accession>A0A4R1NK71</accession>
<dbReference type="PANTHER" id="PTHR43279">
    <property type="entry name" value="CATECHOL-2,3-DIOXYGENASE"/>
    <property type="match status" value="1"/>
</dbReference>
<dbReference type="Proteomes" id="UP000294555">
    <property type="component" value="Unassembled WGS sequence"/>
</dbReference>
<dbReference type="PANTHER" id="PTHR43279:SF1">
    <property type="entry name" value="CATECHOL-2,3-DIOXYGENASE"/>
    <property type="match status" value="1"/>
</dbReference>
<name>A0A4R1NK71_9GAMM</name>
<dbReference type="SUPFAM" id="SSF54593">
    <property type="entry name" value="Glyoxalase/Bleomycin resistance protein/Dihydroxybiphenyl dioxygenase"/>
    <property type="match status" value="2"/>
</dbReference>